<keyword evidence="2" id="KW-1185">Reference proteome</keyword>
<protein>
    <submittedName>
        <fullName evidence="1">Uncharacterized protein</fullName>
    </submittedName>
</protein>
<proteinExistence type="predicted"/>
<organism evidence="1 2">
    <name type="scientific">Araneus ventricosus</name>
    <name type="common">Orbweaver spider</name>
    <name type="synonym">Epeira ventricosa</name>
    <dbReference type="NCBI Taxonomy" id="182803"/>
    <lineage>
        <taxon>Eukaryota</taxon>
        <taxon>Metazoa</taxon>
        <taxon>Ecdysozoa</taxon>
        <taxon>Arthropoda</taxon>
        <taxon>Chelicerata</taxon>
        <taxon>Arachnida</taxon>
        <taxon>Araneae</taxon>
        <taxon>Araneomorphae</taxon>
        <taxon>Entelegynae</taxon>
        <taxon>Araneoidea</taxon>
        <taxon>Araneidae</taxon>
        <taxon>Araneus</taxon>
    </lineage>
</organism>
<accession>A0A4Y2D2E1</accession>
<reference evidence="1 2" key="1">
    <citation type="journal article" date="2019" name="Sci. Rep.">
        <title>Orb-weaving spider Araneus ventricosus genome elucidates the spidroin gene catalogue.</title>
        <authorList>
            <person name="Kono N."/>
            <person name="Nakamura H."/>
            <person name="Ohtoshi R."/>
            <person name="Moran D.A.P."/>
            <person name="Shinohara A."/>
            <person name="Yoshida Y."/>
            <person name="Fujiwara M."/>
            <person name="Mori M."/>
            <person name="Tomita M."/>
            <person name="Arakawa K."/>
        </authorList>
    </citation>
    <scope>NUCLEOTIDE SEQUENCE [LARGE SCALE GENOMIC DNA]</scope>
</reference>
<sequence>MPSGKVSGREDSRFKTRFHLISSVHVSLLHFKSYVEELWITVVRRKLGDGVPAQMPSSSSDRRFEMTRSVPKYPSRFFKTGH</sequence>
<evidence type="ECO:0000313" key="2">
    <source>
        <dbReference type="Proteomes" id="UP000499080"/>
    </source>
</evidence>
<dbReference type="AlphaFoldDB" id="A0A4Y2D2E1"/>
<evidence type="ECO:0000313" key="1">
    <source>
        <dbReference type="EMBL" id="GBM10286.1"/>
    </source>
</evidence>
<name>A0A4Y2D2E1_ARAVE</name>
<comment type="caution">
    <text evidence="1">The sequence shown here is derived from an EMBL/GenBank/DDBJ whole genome shotgun (WGS) entry which is preliminary data.</text>
</comment>
<gene>
    <name evidence="1" type="ORF">AVEN_50004_1</name>
</gene>
<dbReference type="Proteomes" id="UP000499080">
    <property type="component" value="Unassembled WGS sequence"/>
</dbReference>
<dbReference type="EMBL" id="BGPR01000283">
    <property type="protein sequence ID" value="GBM10286.1"/>
    <property type="molecule type" value="Genomic_DNA"/>
</dbReference>